<evidence type="ECO:0000313" key="2">
    <source>
        <dbReference type="EnsemblPlants" id="TuG1812G0100000896.01.T02.cds387940"/>
    </source>
</evidence>
<reference evidence="2" key="3">
    <citation type="submission" date="2022-06" db="UniProtKB">
        <authorList>
            <consortium name="EnsemblPlants"/>
        </authorList>
    </citation>
    <scope>IDENTIFICATION</scope>
</reference>
<name>A0A8R7JW76_TRIUA</name>
<dbReference type="Gramene" id="TuG1812G0100000896.01.T01">
    <property type="protein sequence ID" value="TuG1812G0100000896.01.T01.cds387941"/>
    <property type="gene ID" value="TuG1812G0100000896.01"/>
</dbReference>
<dbReference type="AlphaFoldDB" id="A0A8R7JW76"/>
<keyword evidence="3" id="KW-1185">Reference proteome</keyword>
<feature type="signal peptide" evidence="1">
    <location>
        <begin position="1"/>
        <end position="25"/>
    </location>
</feature>
<evidence type="ECO:0000256" key="1">
    <source>
        <dbReference type="SAM" id="SignalP"/>
    </source>
</evidence>
<proteinExistence type="predicted"/>
<keyword evidence="1" id="KW-0732">Signal</keyword>
<evidence type="ECO:0000313" key="3">
    <source>
        <dbReference type="Proteomes" id="UP000015106"/>
    </source>
</evidence>
<dbReference type="Gramene" id="TuG1812G0100000896.01.T02">
    <property type="protein sequence ID" value="TuG1812G0100000896.01.T02.cds387940"/>
    <property type="gene ID" value="TuG1812G0100000896.01"/>
</dbReference>
<feature type="chain" id="PRO_5044156791" description="Secreted protein" evidence="1">
    <location>
        <begin position="26"/>
        <end position="114"/>
    </location>
</feature>
<evidence type="ECO:0008006" key="4">
    <source>
        <dbReference type="Google" id="ProtNLM"/>
    </source>
</evidence>
<reference evidence="2" key="2">
    <citation type="submission" date="2018-03" db="EMBL/GenBank/DDBJ databases">
        <title>The Triticum urartu genome reveals the dynamic nature of wheat genome evolution.</title>
        <authorList>
            <person name="Ling H."/>
            <person name="Ma B."/>
            <person name="Shi X."/>
            <person name="Liu H."/>
            <person name="Dong L."/>
            <person name="Sun H."/>
            <person name="Cao Y."/>
            <person name="Gao Q."/>
            <person name="Zheng S."/>
            <person name="Li Y."/>
            <person name="Yu Y."/>
            <person name="Du H."/>
            <person name="Qi M."/>
            <person name="Li Y."/>
            <person name="Yu H."/>
            <person name="Cui Y."/>
            <person name="Wang N."/>
            <person name="Chen C."/>
            <person name="Wu H."/>
            <person name="Zhao Y."/>
            <person name="Zhang J."/>
            <person name="Li Y."/>
            <person name="Zhou W."/>
            <person name="Zhang B."/>
            <person name="Hu W."/>
            <person name="Eijk M."/>
            <person name="Tang J."/>
            <person name="Witsenboer H."/>
            <person name="Zhao S."/>
            <person name="Li Z."/>
            <person name="Zhang A."/>
            <person name="Wang D."/>
            <person name="Liang C."/>
        </authorList>
    </citation>
    <scope>NUCLEOTIDE SEQUENCE [LARGE SCALE GENOMIC DNA]</scope>
    <source>
        <strain evidence="2">cv. G1812</strain>
    </source>
</reference>
<dbReference type="EnsemblPlants" id="TuG1812G0100000896.01.T02">
    <property type="protein sequence ID" value="TuG1812G0100000896.01.T02.cds387940"/>
    <property type="gene ID" value="TuG1812G0100000896.01"/>
</dbReference>
<protein>
    <recommendedName>
        <fullName evidence="4">Secreted protein</fullName>
    </recommendedName>
</protein>
<accession>A0A8R7JW76</accession>
<dbReference type="Proteomes" id="UP000015106">
    <property type="component" value="Chromosome 1"/>
</dbReference>
<organism evidence="2 3">
    <name type="scientific">Triticum urartu</name>
    <name type="common">Red wild einkorn</name>
    <name type="synonym">Crithodium urartu</name>
    <dbReference type="NCBI Taxonomy" id="4572"/>
    <lineage>
        <taxon>Eukaryota</taxon>
        <taxon>Viridiplantae</taxon>
        <taxon>Streptophyta</taxon>
        <taxon>Embryophyta</taxon>
        <taxon>Tracheophyta</taxon>
        <taxon>Spermatophyta</taxon>
        <taxon>Magnoliopsida</taxon>
        <taxon>Liliopsida</taxon>
        <taxon>Poales</taxon>
        <taxon>Poaceae</taxon>
        <taxon>BOP clade</taxon>
        <taxon>Pooideae</taxon>
        <taxon>Triticodae</taxon>
        <taxon>Triticeae</taxon>
        <taxon>Triticinae</taxon>
        <taxon>Triticum</taxon>
    </lineage>
</organism>
<sequence>MKSNPALDFLLLLLFLMCIQPPTFFSFFSRSAVLSGFSSKSSPIHDVHQVTTVLLFPRQLGSAIRVFLKVFTLQPCVAVHIAHWNPSIHQGSKIYFSLLLHAMDSKLLRPIIYV</sequence>
<reference evidence="3" key="1">
    <citation type="journal article" date="2013" name="Nature">
        <title>Draft genome of the wheat A-genome progenitor Triticum urartu.</title>
        <authorList>
            <person name="Ling H.Q."/>
            <person name="Zhao S."/>
            <person name="Liu D."/>
            <person name="Wang J."/>
            <person name="Sun H."/>
            <person name="Zhang C."/>
            <person name="Fan H."/>
            <person name="Li D."/>
            <person name="Dong L."/>
            <person name="Tao Y."/>
            <person name="Gao C."/>
            <person name="Wu H."/>
            <person name="Li Y."/>
            <person name="Cui Y."/>
            <person name="Guo X."/>
            <person name="Zheng S."/>
            <person name="Wang B."/>
            <person name="Yu K."/>
            <person name="Liang Q."/>
            <person name="Yang W."/>
            <person name="Lou X."/>
            <person name="Chen J."/>
            <person name="Feng M."/>
            <person name="Jian J."/>
            <person name="Zhang X."/>
            <person name="Luo G."/>
            <person name="Jiang Y."/>
            <person name="Liu J."/>
            <person name="Wang Z."/>
            <person name="Sha Y."/>
            <person name="Zhang B."/>
            <person name="Wu H."/>
            <person name="Tang D."/>
            <person name="Shen Q."/>
            <person name="Xue P."/>
            <person name="Zou S."/>
            <person name="Wang X."/>
            <person name="Liu X."/>
            <person name="Wang F."/>
            <person name="Yang Y."/>
            <person name="An X."/>
            <person name="Dong Z."/>
            <person name="Zhang K."/>
            <person name="Zhang X."/>
            <person name="Luo M.C."/>
            <person name="Dvorak J."/>
            <person name="Tong Y."/>
            <person name="Wang J."/>
            <person name="Yang H."/>
            <person name="Li Z."/>
            <person name="Wang D."/>
            <person name="Zhang A."/>
            <person name="Wang J."/>
        </authorList>
    </citation>
    <scope>NUCLEOTIDE SEQUENCE</scope>
    <source>
        <strain evidence="3">cv. G1812</strain>
    </source>
</reference>
<dbReference type="EnsemblPlants" id="TuG1812G0100000896.01.T01">
    <property type="protein sequence ID" value="TuG1812G0100000896.01.T01.cds387941"/>
    <property type="gene ID" value="TuG1812G0100000896.01"/>
</dbReference>